<accession>I5AQU9</accession>
<feature type="domain" description="DUF5648" evidence="3">
    <location>
        <begin position="412"/>
        <end position="543"/>
    </location>
</feature>
<dbReference type="eggNOG" id="COG3757">
    <property type="taxonomic scope" value="Bacteria"/>
</dbReference>
<dbReference type="GO" id="GO:0030313">
    <property type="term" value="C:cell envelope"/>
    <property type="evidence" value="ECO:0007669"/>
    <property type="project" value="UniProtKB-SubCell"/>
</dbReference>
<dbReference type="AlphaFoldDB" id="I5AQU9"/>
<evidence type="ECO:0000313" key="5">
    <source>
        <dbReference type="EMBL" id="EIM56172.1"/>
    </source>
</evidence>
<comment type="subcellular location">
    <subcellularLocation>
        <location evidence="1">Cell envelope</location>
    </subcellularLocation>
</comment>
<keyword evidence="6" id="KW-1185">Reference proteome</keyword>
<reference evidence="5 6" key="1">
    <citation type="submission" date="2010-08" db="EMBL/GenBank/DDBJ databases">
        <authorList>
            <consortium name="US DOE Joint Genome Institute (JGI-PGF)"/>
            <person name="Lucas S."/>
            <person name="Copeland A."/>
            <person name="Lapidus A."/>
            <person name="Cheng J.-F."/>
            <person name="Bruce D."/>
            <person name="Goodwin L."/>
            <person name="Pitluck S."/>
            <person name="Land M.L."/>
            <person name="Hauser L."/>
            <person name="Chang Y.-J."/>
            <person name="Anderson I.J."/>
            <person name="Johnson E."/>
            <person name="Mulhopadhyay B."/>
            <person name="Kyrpides N."/>
            <person name="Woyke T.J."/>
        </authorList>
    </citation>
    <scope>NUCLEOTIDE SEQUENCE [LARGE SCALE GENOMIC DNA]</scope>
    <source>
        <strain evidence="5 6">6</strain>
    </source>
</reference>
<evidence type="ECO:0000259" key="3">
    <source>
        <dbReference type="Pfam" id="PF18885"/>
    </source>
</evidence>
<dbReference type="Proteomes" id="UP000005753">
    <property type="component" value="Chromosome"/>
</dbReference>
<dbReference type="EMBL" id="CM001487">
    <property type="protein sequence ID" value="EIM56172.1"/>
    <property type="molecule type" value="Genomic_DNA"/>
</dbReference>
<dbReference type="InterPro" id="IPR043708">
    <property type="entry name" value="DUF5648"/>
</dbReference>
<organism evidence="5 6">
    <name type="scientific">Eubacterium cellulosolvens (strain ATCC 43171 / JCM 9499 / 6)</name>
    <name type="common">Cillobacterium cellulosolvens</name>
    <dbReference type="NCBI Taxonomy" id="633697"/>
    <lineage>
        <taxon>Bacteria</taxon>
        <taxon>Bacillati</taxon>
        <taxon>Bacillota</taxon>
        <taxon>Clostridia</taxon>
        <taxon>Eubacteriales</taxon>
        <taxon>Eubacteriaceae</taxon>
        <taxon>Eubacterium</taxon>
    </lineage>
</organism>
<dbReference type="Pfam" id="PF09479">
    <property type="entry name" value="Flg_new"/>
    <property type="match status" value="1"/>
</dbReference>
<evidence type="ECO:0000259" key="4">
    <source>
        <dbReference type="Pfam" id="PF19789"/>
    </source>
</evidence>
<feature type="chain" id="PRO_5003700103" evidence="2">
    <location>
        <begin position="32"/>
        <end position="547"/>
    </location>
</feature>
<dbReference type="OrthoDB" id="1741965at2"/>
<evidence type="ECO:0000256" key="1">
    <source>
        <dbReference type="ARBA" id="ARBA00004196"/>
    </source>
</evidence>
<dbReference type="NCBIfam" id="TIGR02543">
    <property type="entry name" value="List_Bact_rpt"/>
    <property type="match status" value="1"/>
</dbReference>
<dbReference type="eggNOG" id="COG5279">
    <property type="taxonomic scope" value="Bacteria"/>
</dbReference>
<reference evidence="5 6" key="2">
    <citation type="submission" date="2012-02" db="EMBL/GenBank/DDBJ databases">
        <title>Improved High-Quality Draft sequence of Eubacterium cellulosolvens 6.</title>
        <authorList>
            <consortium name="US DOE Joint Genome Institute"/>
            <person name="Lucas S."/>
            <person name="Han J."/>
            <person name="Lapidus A."/>
            <person name="Cheng J.-F."/>
            <person name="Goodwin L."/>
            <person name="Pitluck S."/>
            <person name="Peters L."/>
            <person name="Mikhailova N."/>
            <person name="Gu W."/>
            <person name="Detter J.C."/>
            <person name="Han C."/>
            <person name="Tapia R."/>
            <person name="Land M."/>
            <person name="Hauser L."/>
            <person name="Kyrpides N."/>
            <person name="Ivanova N."/>
            <person name="Pagani I."/>
            <person name="Johnson E."/>
            <person name="Mukhopadhyay B."/>
            <person name="Anderson I."/>
            <person name="Woyke T."/>
        </authorList>
    </citation>
    <scope>NUCLEOTIDE SEQUENCE [LARGE SCALE GENOMIC DNA]</scope>
    <source>
        <strain evidence="5 6">6</strain>
    </source>
</reference>
<feature type="domain" description="DUF6273" evidence="4">
    <location>
        <begin position="139"/>
        <end position="213"/>
    </location>
</feature>
<keyword evidence="2" id="KW-0732">Signal</keyword>
<evidence type="ECO:0000256" key="2">
    <source>
        <dbReference type="SAM" id="SignalP"/>
    </source>
</evidence>
<proteinExistence type="predicted"/>
<evidence type="ECO:0000313" key="6">
    <source>
        <dbReference type="Proteomes" id="UP000005753"/>
    </source>
</evidence>
<dbReference type="InterPro" id="IPR042229">
    <property type="entry name" value="Listeria/Bacterioides_rpt_sf"/>
</dbReference>
<name>I5AQU9_EUBC6</name>
<sequence length="547" mass="60227">MRIKMKRFLGILLSLALILGLMPGMSLTAYADDQKAYADYDVTTDDNKTKSGDALTALQVKFNEMSWYIIEDNSTAVNAGTVTMLAAESLGTSKFYDSGSSNKYSMSKIKTTLDNMTASDGSFAGVASAISTVKVKGSESDTEVDAKLYLLNIAEANNLPQNVRKLSASWWLRSPGTNGVDYAAIVGNGSGDVVGAGAYVTLEYGVRPALKLDLSKVAFVTYDANGGTGNMEPQVVYESGALSENAFEKEGYVFNGWNTAADGKGTNYGKWIDNITEDVTLYAQWVKPNVKVGAVFNAGDTMVFENQNGIWFKTDTTNKYENHGYLTIKIDSISSTSVSFSPGNLPYLNAQFSSPSMAFDSAVENANTLKIVSGSGTEDDPYIFVLEYVKAPVISPKTVEPENPVETEKTVPMYRLFNKGTLEHLYTDSMRERDVLSGSGWIYEGIAWYAPEKSKTPVYRLYNPILKDHHYTTDTHERDVLSSKHGWIYEGIGWYSDDSKTVPIYRRFYPFIISGSHHYTNSLNEATHLVKVGWINEGIGWYGAAEK</sequence>
<gene>
    <name evidence="5" type="ORF">EubceDRAFT1_0312</name>
</gene>
<dbReference type="InterPro" id="IPR013378">
    <property type="entry name" value="InlB-like_B-rpt"/>
</dbReference>
<protein>
    <submittedName>
        <fullName evidence="5">Conserved repeat protein</fullName>
    </submittedName>
</protein>
<dbReference type="Pfam" id="PF19789">
    <property type="entry name" value="DUF6273"/>
    <property type="match status" value="1"/>
</dbReference>
<feature type="signal peptide" evidence="2">
    <location>
        <begin position="1"/>
        <end position="31"/>
    </location>
</feature>
<dbReference type="HOGENOM" id="CLU_497606_0_0_9"/>
<dbReference type="InterPro" id="IPR046240">
    <property type="entry name" value="DUF6273"/>
</dbReference>
<dbReference type="Gene3D" id="2.60.40.4270">
    <property type="entry name" value="Listeria-Bacteroides repeat domain"/>
    <property type="match status" value="1"/>
</dbReference>
<dbReference type="Pfam" id="PF18885">
    <property type="entry name" value="DUF5648"/>
    <property type="match status" value="1"/>
</dbReference>